<dbReference type="PROSITE" id="PS51767">
    <property type="entry name" value="PEPTIDASE_A1"/>
    <property type="match status" value="1"/>
</dbReference>
<evidence type="ECO:0000313" key="11">
    <source>
        <dbReference type="Proteomes" id="UP000294847"/>
    </source>
</evidence>
<dbReference type="SUPFAM" id="SSF50630">
    <property type="entry name" value="Acid proteases"/>
    <property type="match status" value="1"/>
</dbReference>
<reference evidence="10 11" key="1">
    <citation type="journal article" date="2019" name="Mol. Biol. Evol.">
        <title>Blast fungal genomes show frequent chromosomal changes, gene gains and losses, and effector gene turnover.</title>
        <authorList>
            <person name="Gomez Luciano L.B."/>
            <person name="Jason Tsai I."/>
            <person name="Chuma I."/>
            <person name="Tosa Y."/>
            <person name="Chen Y.H."/>
            <person name="Li J.Y."/>
            <person name="Li M.Y."/>
            <person name="Jade Lu M.Y."/>
            <person name="Nakayashiki H."/>
            <person name="Li W.H."/>
        </authorList>
    </citation>
    <scope>NUCLEOTIDE SEQUENCE [LARGE SCALE GENOMIC DNA]</scope>
    <source>
        <strain evidence="10">MZ5-1-6</strain>
    </source>
</reference>
<dbReference type="GO" id="GO:0004190">
    <property type="term" value="F:aspartic-type endopeptidase activity"/>
    <property type="evidence" value="ECO:0007669"/>
    <property type="project" value="UniProtKB-KW"/>
</dbReference>
<keyword evidence="2 7" id="KW-0645">Protease</keyword>
<dbReference type="AlphaFoldDB" id="A0A4P7MUD3"/>
<dbReference type="PANTHER" id="PTHR47966">
    <property type="entry name" value="BETA-SITE APP-CLEAVING ENZYME, ISOFORM A-RELATED"/>
    <property type="match status" value="1"/>
</dbReference>
<dbReference type="InterPro" id="IPR033876">
    <property type="entry name" value="SAP-like"/>
</dbReference>
<evidence type="ECO:0000256" key="6">
    <source>
        <dbReference type="PIRSR" id="PIRSR601461-1"/>
    </source>
</evidence>
<feature type="domain" description="Peptidase A1" evidence="9">
    <location>
        <begin position="95"/>
        <end position="423"/>
    </location>
</feature>
<dbReference type="Proteomes" id="UP000294847">
    <property type="component" value="Chromosome 1"/>
</dbReference>
<evidence type="ECO:0000256" key="3">
    <source>
        <dbReference type="ARBA" id="ARBA00022729"/>
    </source>
</evidence>
<dbReference type="EMBL" id="CP034204">
    <property type="protein sequence ID" value="QBZ53718.1"/>
    <property type="molecule type" value="Genomic_DNA"/>
</dbReference>
<feature type="active site" evidence="6">
    <location>
        <position position="314"/>
    </location>
</feature>
<evidence type="ECO:0000313" key="10">
    <source>
        <dbReference type="EMBL" id="QBZ53718.1"/>
    </source>
</evidence>
<proteinExistence type="inferred from homology"/>
<organism evidence="10 11">
    <name type="scientific">Pyricularia oryzae</name>
    <name type="common">Rice blast fungus</name>
    <name type="synonym">Magnaporthe oryzae</name>
    <dbReference type="NCBI Taxonomy" id="318829"/>
    <lineage>
        <taxon>Eukaryota</taxon>
        <taxon>Fungi</taxon>
        <taxon>Dikarya</taxon>
        <taxon>Ascomycota</taxon>
        <taxon>Pezizomycotina</taxon>
        <taxon>Sordariomycetes</taxon>
        <taxon>Sordariomycetidae</taxon>
        <taxon>Magnaporthales</taxon>
        <taxon>Pyriculariaceae</taxon>
        <taxon>Pyricularia</taxon>
    </lineage>
</organism>
<dbReference type="Gene3D" id="2.40.70.10">
    <property type="entry name" value="Acid Proteases"/>
    <property type="match status" value="2"/>
</dbReference>
<accession>A0A4P7MUD3</accession>
<keyword evidence="4 7" id="KW-0064">Aspartyl protease</keyword>
<evidence type="ECO:0000256" key="4">
    <source>
        <dbReference type="ARBA" id="ARBA00022750"/>
    </source>
</evidence>
<evidence type="ECO:0000256" key="8">
    <source>
        <dbReference type="SAM" id="SignalP"/>
    </source>
</evidence>
<evidence type="ECO:0000256" key="1">
    <source>
        <dbReference type="ARBA" id="ARBA00007447"/>
    </source>
</evidence>
<feature type="chain" id="PRO_5020562764" description="Peptidase A1 domain-containing protein" evidence="8">
    <location>
        <begin position="18"/>
        <end position="496"/>
    </location>
</feature>
<feature type="active site" evidence="6">
    <location>
        <position position="113"/>
    </location>
</feature>
<evidence type="ECO:0000256" key="2">
    <source>
        <dbReference type="ARBA" id="ARBA00022670"/>
    </source>
</evidence>
<dbReference type="PROSITE" id="PS00141">
    <property type="entry name" value="ASP_PROTEASE"/>
    <property type="match status" value="1"/>
</dbReference>
<dbReference type="Pfam" id="PF00026">
    <property type="entry name" value="Asp"/>
    <property type="match status" value="1"/>
</dbReference>
<dbReference type="InterPro" id="IPR001461">
    <property type="entry name" value="Aspartic_peptidase_A1"/>
</dbReference>
<dbReference type="PRINTS" id="PR00792">
    <property type="entry name" value="PEPSIN"/>
</dbReference>
<gene>
    <name evidence="10" type="ORF">PoMZ_09407</name>
</gene>
<dbReference type="GO" id="GO:0006508">
    <property type="term" value="P:proteolysis"/>
    <property type="evidence" value="ECO:0007669"/>
    <property type="project" value="UniProtKB-KW"/>
</dbReference>
<dbReference type="InterPro" id="IPR021109">
    <property type="entry name" value="Peptidase_aspartic_dom_sf"/>
</dbReference>
<feature type="signal peptide" evidence="8">
    <location>
        <begin position="1"/>
        <end position="17"/>
    </location>
</feature>
<keyword evidence="3 8" id="KW-0732">Signal</keyword>
<evidence type="ECO:0000256" key="5">
    <source>
        <dbReference type="ARBA" id="ARBA00022801"/>
    </source>
</evidence>
<dbReference type="CDD" id="cd05474">
    <property type="entry name" value="SAP_like"/>
    <property type="match status" value="1"/>
</dbReference>
<evidence type="ECO:0000256" key="7">
    <source>
        <dbReference type="RuleBase" id="RU000454"/>
    </source>
</evidence>
<evidence type="ECO:0000259" key="9">
    <source>
        <dbReference type="PROSITE" id="PS51767"/>
    </source>
</evidence>
<protein>
    <recommendedName>
        <fullName evidence="9">Peptidase A1 domain-containing protein</fullName>
    </recommendedName>
</protein>
<sequence>MLPAALRLLFAASTATAAIVARDQPQPPLLAHRQVDDNGAAEFGDGYVRYPLRTSERRRPLGDAAIDRAIVSLAKLQARQSVESGVTNIEDGLIYSVDIGVGTPKQEIEVVIDTGSSELWVNPDCNNIENRLSKSMCRAVVHYEPSQSSTAVNLRRNGTITYGSGDVKFNYVADTVTVGSNTAIRNQTFGVATQSTDIFMGIMGLGPRLGRPRESNYSLLLESLVEQKHIRSRAFSLDLRSVNSRTGAVIFGGIDTTKFIGDLSKTPMLSPQETPQGADRYYVRMTSISLSSSGGDSRKVFDKGSTQGVAVFLDSGGTVCQLPQAIFQRIGEAFPGATLDSRSGFYQVDCKDATSANGTIDFGFGDKVIRVGYADFIWRPASNVCVLGVRALASQRGEPILGASFLRAAYVVYDQDNRNLHLAQAANCGDGDIVSIGQGSDAVPSSAKGKCTVASSGDGVTSADEKKNAAGRMADGASWMFLLAAGGLSVLYTSFT</sequence>
<keyword evidence="5 7" id="KW-0378">Hydrolase</keyword>
<comment type="similarity">
    <text evidence="1 7">Belongs to the peptidase A1 family.</text>
</comment>
<dbReference type="InterPro" id="IPR001969">
    <property type="entry name" value="Aspartic_peptidase_AS"/>
</dbReference>
<name>A0A4P7MUD3_PYROR</name>
<dbReference type="InterPro" id="IPR033121">
    <property type="entry name" value="PEPTIDASE_A1"/>
</dbReference>
<dbReference type="PANTHER" id="PTHR47966:SF65">
    <property type="entry name" value="ASPARTIC-TYPE ENDOPEPTIDASE"/>
    <property type="match status" value="1"/>
</dbReference>